<organism evidence="1 2">
    <name type="scientific">Clostridium saccharobutylicum DSM 13864</name>
    <dbReference type="NCBI Taxonomy" id="1345695"/>
    <lineage>
        <taxon>Bacteria</taxon>
        <taxon>Bacillati</taxon>
        <taxon>Bacillota</taxon>
        <taxon>Clostridia</taxon>
        <taxon>Eubacteriales</taxon>
        <taxon>Clostridiaceae</taxon>
        <taxon>Clostridium</taxon>
    </lineage>
</organism>
<dbReference type="RefSeq" id="WP_022744353.1">
    <property type="nucleotide sequence ID" value="NC_022571.1"/>
</dbReference>
<sequence>MNYIKSKTIRLIYNSDVLLKSLASFLASKRFFFISKMQLFVSNETENIFKLKYTKDNKSNI</sequence>
<evidence type="ECO:0000313" key="1">
    <source>
        <dbReference type="EMBL" id="AGX42070.1"/>
    </source>
</evidence>
<dbReference type="PATRIC" id="fig|1345695.3.peg.1008"/>
<proteinExistence type="predicted"/>
<name>U5MNA5_CLOSA</name>
<accession>U5MNA5</accession>
<keyword evidence="2" id="KW-1185">Reference proteome</keyword>
<dbReference type="AlphaFoldDB" id="U5MNA5"/>
<dbReference type="GeneID" id="55476982"/>
<dbReference type="EMBL" id="CP006721">
    <property type="protein sequence ID" value="AGX42070.1"/>
    <property type="molecule type" value="Genomic_DNA"/>
</dbReference>
<dbReference type="KEGG" id="csb:CLSA_c10630"/>
<protein>
    <submittedName>
        <fullName evidence="1">Uncharacterized protein</fullName>
    </submittedName>
</protein>
<dbReference type="Proteomes" id="UP000017118">
    <property type="component" value="Chromosome"/>
</dbReference>
<dbReference type="HOGENOM" id="CLU_2914417_0_0_9"/>
<gene>
    <name evidence="1" type="ORF">CLSA_c10630</name>
</gene>
<reference evidence="1 2" key="1">
    <citation type="journal article" date="2013" name="Genome Announc.">
        <title>Complete Genome Sequence of the Solvent Producer Clostridium saccharobutylicum NCP262 (DSM 13864).</title>
        <authorList>
            <person name="Poehlein A."/>
            <person name="Hartwich K."/>
            <person name="Krabben P."/>
            <person name="Ehrenreich A."/>
            <person name="Liebl W."/>
            <person name="Durre P."/>
            <person name="Gottschalk G."/>
            <person name="Daniel R."/>
        </authorList>
    </citation>
    <scope>NUCLEOTIDE SEQUENCE [LARGE SCALE GENOMIC DNA]</scope>
    <source>
        <strain evidence="1">DSM 13864</strain>
    </source>
</reference>
<evidence type="ECO:0000313" key="2">
    <source>
        <dbReference type="Proteomes" id="UP000017118"/>
    </source>
</evidence>